<evidence type="ECO:0000256" key="1">
    <source>
        <dbReference type="ARBA" id="ARBA00012513"/>
    </source>
</evidence>
<evidence type="ECO:0000259" key="8">
    <source>
        <dbReference type="PROSITE" id="PS50011"/>
    </source>
</evidence>
<dbReference type="RefSeq" id="XP_005769510.1">
    <property type="nucleotide sequence ID" value="XM_005769453.1"/>
</dbReference>
<dbReference type="GO" id="GO:0005524">
    <property type="term" value="F:ATP binding"/>
    <property type="evidence" value="ECO:0007669"/>
    <property type="project" value="UniProtKB-UniRule"/>
</dbReference>
<reference evidence="9" key="2">
    <citation type="submission" date="2024-10" db="UniProtKB">
        <authorList>
            <consortium name="EnsemblProtists"/>
        </authorList>
    </citation>
    <scope>IDENTIFICATION</scope>
</reference>
<evidence type="ECO:0000313" key="10">
    <source>
        <dbReference type="Proteomes" id="UP000013827"/>
    </source>
</evidence>
<dbReference type="EnsemblProtists" id="EOD17081">
    <property type="protein sequence ID" value="EOD17081"/>
    <property type="gene ID" value="EMIHUDRAFT_256017"/>
</dbReference>
<keyword evidence="5" id="KW-0418">Kinase</keyword>
<dbReference type="STRING" id="2903.R1E229"/>
<evidence type="ECO:0000256" key="7">
    <source>
        <dbReference type="PROSITE-ProRule" id="PRU10141"/>
    </source>
</evidence>
<evidence type="ECO:0000256" key="2">
    <source>
        <dbReference type="ARBA" id="ARBA00022527"/>
    </source>
</evidence>
<dbReference type="KEGG" id="ehx:EMIHUDRAFT_256017"/>
<protein>
    <recommendedName>
        <fullName evidence="1">non-specific serine/threonine protein kinase</fullName>
        <ecNumber evidence="1">2.7.11.1</ecNumber>
    </recommendedName>
</protein>
<dbReference type="PROSITE" id="PS00107">
    <property type="entry name" value="PROTEIN_KINASE_ATP"/>
    <property type="match status" value="1"/>
</dbReference>
<keyword evidence="6 7" id="KW-0067">ATP-binding</keyword>
<evidence type="ECO:0000256" key="5">
    <source>
        <dbReference type="ARBA" id="ARBA00022777"/>
    </source>
</evidence>
<sequence length="111" mass="12539">MATMEIRVANKYRLGRKIGSGSFGDIYLGTHISTGEEVAIKLESIKSKHPQLLYESKLYKILGGGVGIPTVRSFTVEGDYNVMVMDLLGPSLEDLFNFCDRRPIREFVWYC</sequence>
<dbReference type="SUPFAM" id="SSF56112">
    <property type="entry name" value="Protein kinase-like (PK-like)"/>
    <property type="match status" value="1"/>
</dbReference>
<dbReference type="GO" id="GO:0004674">
    <property type="term" value="F:protein serine/threonine kinase activity"/>
    <property type="evidence" value="ECO:0007669"/>
    <property type="project" value="UniProtKB-KW"/>
</dbReference>
<dbReference type="HOGENOM" id="CLU_019279_6_0_1"/>
<dbReference type="InterPro" id="IPR000719">
    <property type="entry name" value="Prot_kinase_dom"/>
</dbReference>
<evidence type="ECO:0000256" key="3">
    <source>
        <dbReference type="ARBA" id="ARBA00022679"/>
    </source>
</evidence>
<feature type="domain" description="Protein kinase" evidence="8">
    <location>
        <begin position="12"/>
        <end position="111"/>
    </location>
</feature>
<dbReference type="PROSITE" id="PS50011">
    <property type="entry name" value="PROTEIN_KINASE_DOM"/>
    <property type="match status" value="1"/>
</dbReference>
<evidence type="ECO:0000256" key="4">
    <source>
        <dbReference type="ARBA" id="ARBA00022741"/>
    </source>
</evidence>
<dbReference type="GeneID" id="17263231"/>
<accession>A0A0D3J0P6</accession>
<dbReference type="PaxDb" id="2903-EOD17081"/>
<dbReference type="Gene3D" id="3.30.200.20">
    <property type="entry name" value="Phosphorylase Kinase, domain 1"/>
    <property type="match status" value="1"/>
</dbReference>
<keyword evidence="2" id="KW-0723">Serine/threonine-protein kinase</keyword>
<dbReference type="Proteomes" id="UP000013827">
    <property type="component" value="Unassembled WGS sequence"/>
</dbReference>
<reference evidence="10" key="1">
    <citation type="journal article" date="2013" name="Nature">
        <title>Pan genome of the phytoplankton Emiliania underpins its global distribution.</title>
        <authorList>
            <person name="Read B.A."/>
            <person name="Kegel J."/>
            <person name="Klute M.J."/>
            <person name="Kuo A."/>
            <person name="Lefebvre S.C."/>
            <person name="Maumus F."/>
            <person name="Mayer C."/>
            <person name="Miller J."/>
            <person name="Monier A."/>
            <person name="Salamov A."/>
            <person name="Young J."/>
            <person name="Aguilar M."/>
            <person name="Claverie J.M."/>
            <person name="Frickenhaus S."/>
            <person name="Gonzalez K."/>
            <person name="Herman E.K."/>
            <person name="Lin Y.C."/>
            <person name="Napier J."/>
            <person name="Ogata H."/>
            <person name="Sarno A.F."/>
            <person name="Shmutz J."/>
            <person name="Schroeder D."/>
            <person name="de Vargas C."/>
            <person name="Verret F."/>
            <person name="von Dassow P."/>
            <person name="Valentin K."/>
            <person name="Van de Peer Y."/>
            <person name="Wheeler G."/>
            <person name="Dacks J.B."/>
            <person name="Delwiche C.F."/>
            <person name="Dyhrman S.T."/>
            <person name="Glockner G."/>
            <person name="John U."/>
            <person name="Richards T."/>
            <person name="Worden A.Z."/>
            <person name="Zhang X."/>
            <person name="Grigoriev I.V."/>
            <person name="Allen A.E."/>
            <person name="Bidle K."/>
            <person name="Borodovsky M."/>
            <person name="Bowler C."/>
            <person name="Brownlee C."/>
            <person name="Cock J.M."/>
            <person name="Elias M."/>
            <person name="Gladyshev V.N."/>
            <person name="Groth M."/>
            <person name="Guda C."/>
            <person name="Hadaegh A."/>
            <person name="Iglesias-Rodriguez M.D."/>
            <person name="Jenkins J."/>
            <person name="Jones B.M."/>
            <person name="Lawson T."/>
            <person name="Leese F."/>
            <person name="Lindquist E."/>
            <person name="Lobanov A."/>
            <person name="Lomsadze A."/>
            <person name="Malik S.B."/>
            <person name="Marsh M.E."/>
            <person name="Mackinder L."/>
            <person name="Mock T."/>
            <person name="Mueller-Roeber B."/>
            <person name="Pagarete A."/>
            <person name="Parker M."/>
            <person name="Probert I."/>
            <person name="Quesneville H."/>
            <person name="Raines C."/>
            <person name="Rensing S.A."/>
            <person name="Riano-Pachon D.M."/>
            <person name="Richier S."/>
            <person name="Rokitta S."/>
            <person name="Shiraiwa Y."/>
            <person name="Soanes D.M."/>
            <person name="van der Giezen M."/>
            <person name="Wahlund T.M."/>
            <person name="Williams B."/>
            <person name="Wilson W."/>
            <person name="Wolfe G."/>
            <person name="Wurch L.L."/>
        </authorList>
    </citation>
    <scope>NUCLEOTIDE SEQUENCE</scope>
</reference>
<dbReference type="FunFam" id="3.30.200.20:FF:000538">
    <property type="entry name" value="Putative Casein kinase I"/>
    <property type="match status" value="1"/>
</dbReference>
<keyword evidence="3" id="KW-0808">Transferase</keyword>
<dbReference type="EC" id="2.7.11.1" evidence="1"/>
<evidence type="ECO:0000313" key="9">
    <source>
        <dbReference type="EnsemblProtists" id="EOD17081"/>
    </source>
</evidence>
<feature type="binding site" evidence="7">
    <location>
        <position position="41"/>
    </location>
    <ligand>
        <name>ATP</name>
        <dbReference type="ChEBI" id="CHEBI:30616"/>
    </ligand>
</feature>
<keyword evidence="10" id="KW-1185">Reference proteome</keyword>
<dbReference type="InterPro" id="IPR017441">
    <property type="entry name" value="Protein_kinase_ATP_BS"/>
</dbReference>
<name>A0A0D3J0P6_EMIH1</name>
<dbReference type="eggNOG" id="KOG1164">
    <property type="taxonomic scope" value="Eukaryota"/>
</dbReference>
<dbReference type="InterPro" id="IPR011009">
    <property type="entry name" value="Kinase-like_dom_sf"/>
</dbReference>
<proteinExistence type="predicted"/>
<dbReference type="InterPro" id="IPR050235">
    <property type="entry name" value="CK1_Ser-Thr_kinase"/>
</dbReference>
<dbReference type="AlphaFoldDB" id="A0A0D3J0P6"/>
<organism evidence="9 10">
    <name type="scientific">Emiliania huxleyi (strain CCMP1516)</name>
    <dbReference type="NCBI Taxonomy" id="280463"/>
    <lineage>
        <taxon>Eukaryota</taxon>
        <taxon>Haptista</taxon>
        <taxon>Haptophyta</taxon>
        <taxon>Prymnesiophyceae</taxon>
        <taxon>Isochrysidales</taxon>
        <taxon>Noelaerhabdaceae</taxon>
        <taxon>Emiliania</taxon>
    </lineage>
</organism>
<dbReference type="PANTHER" id="PTHR11909">
    <property type="entry name" value="CASEIN KINASE-RELATED"/>
    <property type="match status" value="1"/>
</dbReference>
<evidence type="ECO:0000256" key="6">
    <source>
        <dbReference type="ARBA" id="ARBA00022840"/>
    </source>
</evidence>
<keyword evidence="4 7" id="KW-0547">Nucleotide-binding</keyword>